<dbReference type="OMA" id="CDARMLG"/>
<dbReference type="Proteomes" id="UP000751190">
    <property type="component" value="Unassembled WGS sequence"/>
</dbReference>
<dbReference type="Gene3D" id="2.40.50.140">
    <property type="entry name" value="Nucleic acid-binding proteins"/>
    <property type="match status" value="1"/>
</dbReference>
<keyword evidence="2 3" id="KW-0694">RNA-binding</keyword>
<sequence>MSRVVGLVRECEPVAGKDKLKRLSVDVGGAAPVQLVTNAPNVEAGKRIVVALVGAEVGGVAVRRATVGGVPSEGMVCDATMLGWTGGGAGLAALVPASYAPGDAAPPTRPRLDERPPGAGAGAASEPPPGAGREVEPLFAKKPSRDDKKAAAAARKAERDAKKAAAGGGGDGASEPAGEGGARAEGGGEGEADGAVGEGGQGKGAE</sequence>
<evidence type="ECO:0000256" key="4">
    <source>
        <dbReference type="SAM" id="MobiDB-lite"/>
    </source>
</evidence>
<name>A0A8J6CC28_DIALT</name>
<evidence type="ECO:0000313" key="7">
    <source>
        <dbReference type="Proteomes" id="UP000751190"/>
    </source>
</evidence>
<dbReference type="InterPro" id="IPR033714">
    <property type="entry name" value="tRNA_bind_bactPheRS"/>
</dbReference>
<comment type="caution">
    <text evidence="6">The sequence shown here is derived from an EMBL/GenBank/DDBJ whole genome shotgun (WGS) entry which is preliminary data.</text>
</comment>
<dbReference type="PROSITE" id="PS50886">
    <property type="entry name" value="TRBD"/>
    <property type="match status" value="1"/>
</dbReference>
<dbReference type="EMBL" id="JAGTXO010000022">
    <property type="protein sequence ID" value="KAG8462098.1"/>
    <property type="molecule type" value="Genomic_DNA"/>
</dbReference>
<evidence type="ECO:0000256" key="3">
    <source>
        <dbReference type="PROSITE-ProRule" id="PRU00209"/>
    </source>
</evidence>
<evidence type="ECO:0000259" key="5">
    <source>
        <dbReference type="PROSITE" id="PS50886"/>
    </source>
</evidence>
<keyword evidence="7" id="KW-1185">Reference proteome</keyword>
<dbReference type="SUPFAM" id="SSF50249">
    <property type="entry name" value="Nucleic acid-binding proteins"/>
    <property type="match status" value="1"/>
</dbReference>
<organism evidence="6 7">
    <name type="scientific">Diacronema lutheri</name>
    <name type="common">Unicellular marine alga</name>
    <name type="synonym">Monochrysis lutheri</name>
    <dbReference type="NCBI Taxonomy" id="2081491"/>
    <lineage>
        <taxon>Eukaryota</taxon>
        <taxon>Haptista</taxon>
        <taxon>Haptophyta</taxon>
        <taxon>Pavlovophyceae</taxon>
        <taxon>Pavlovales</taxon>
        <taxon>Pavlovaceae</taxon>
        <taxon>Diacronema</taxon>
    </lineage>
</organism>
<feature type="domain" description="TRNA-binding" evidence="5">
    <location>
        <begin position="1"/>
        <end position="106"/>
    </location>
</feature>
<protein>
    <recommendedName>
        <fullName evidence="5">tRNA-binding domain-containing protein</fullName>
    </recommendedName>
</protein>
<gene>
    <name evidence="6" type="ORF">KFE25_011548</name>
</gene>
<reference evidence="6" key="1">
    <citation type="submission" date="2021-05" db="EMBL/GenBank/DDBJ databases">
        <title>The genome of the haptophyte Pavlova lutheri (Diacronema luteri, Pavlovales) - a model for lipid biosynthesis in eukaryotic algae.</title>
        <authorList>
            <person name="Hulatt C.J."/>
            <person name="Posewitz M.C."/>
        </authorList>
    </citation>
    <scope>NUCLEOTIDE SEQUENCE</scope>
    <source>
        <strain evidence="6">NIVA-4/92</strain>
    </source>
</reference>
<dbReference type="Pfam" id="PF01588">
    <property type="entry name" value="tRNA_bind"/>
    <property type="match status" value="1"/>
</dbReference>
<accession>A0A8J6CC28</accession>
<dbReference type="GO" id="GO:0000049">
    <property type="term" value="F:tRNA binding"/>
    <property type="evidence" value="ECO:0007669"/>
    <property type="project" value="UniProtKB-UniRule"/>
</dbReference>
<dbReference type="OrthoDB" id="2154715at2759"/>
<dbReference type="InterPro" id="IPR012340">
    <property type="entry name" value="NA-bd_OB-fold"/>
</dbReference>
<feature type="compositionally biased region" description="Basic and acidic residues" evidence="4">
    <location>
        <begin position="143"/>
        <end position="163"/>
    </location>
</feature>
<keyword evidence="1 3" id="KW-0820">tRNA-binding</keyword>
<evidence type="ECO:0000256" key="2">
    <source>
        <dbReference type="ARBA" id="ARBA00022884"/>
    </source>
</evidence>
<dbReference type="InterPro" id="IPR002547">
    <property type="entry name" value="tRNA-bd_dom"/>
</dbReference>
<evidence type="ECO:0000256" key="1">
    <source>
        <dbReference type="ARBA" id="ARBA00022555"/>
    </source>
</evidence>
<proteinExistence type="predicted"/>
<feature type="compositionally biased region" description="Gly residues" evidence="4">
    <location>
        <begin position="196"/>
        <end position="206"/>
    </location>
</feature>
<feature type="compositionally biased region" description="Gly residues" evidence="4">
    <location>
        <begin position="166"/>
        <end position="189"/>
    </location>
</feature>
<feature type="region of interest" description="Disordered" evidence="4">
    <location>
        <begin position="102"/>
        <end position="206"/>
    </location>
</feature>
<dbReference type="CDD" id="cd02796">
    <property type="entry name" value="tRNA_bind_bactPheRS"/>
    <property type="match status" value="1"/>
</dbReference>
<evidence type="ECO:0000313" key="6">
    <source>
        <dbReference type="EMBL" id="KAG8462098.1"/>
    </source>
</evidence>
<dbReference type="AlphaFoldDB" id="A0A8J6CC28"/>